<organism evidence="2 3">
    <name type="scientific">Eumeta variegata</name>
    <name type="common">Bagworm moth</name>
    <name type="synonym">Eumeta japonica</name>
    <dbReference type="NCBI Taxonomy" id="151549"/>
    <lineage>
        <taxon>Eukaryota</taxon>
        <taxon>Metazoa</taxon>
        <taxon>Ecdysozoa</taxon>
        <taxon>Arthropoda</taxon>
        <taxon>Hexapoda</taxon>
        <taxon>Insecta</taxon>
        <taxon>Pterygota</taxon>
        <taxon>Neoptera</taxon>
        <taxon>Endopterygota</taxon>
        <taxon>Lepidoptera</taxon>
        <taxon>Glossata</taxon>
        <taxon>Ditrysia</taxon>
        <taxon>Tineoidea</taxon>
        <taxon>Psychidae</taxon>
        <taxon>Oiketicinae</taxon>
        <taxon>Eumeta</taxon>
    </lineage>
</organism>
<sequence>MIHNLWHIPTCAARMDDRGTGAATASNITRALQPAQSSVGALGRKTGRKFAPDKGPAQLTPEASQLPLRHRHMHGTSCTCCNDTGSDYPACVDRYGGHALLQCYVMLRELRLDLVHFALFGSVRVLIPISRRHVWGTGCTHVFCDVCGL</sequence>
<gene>
    <name evidence="2" type="ORF">EVAR_70975_1</name>
</gene>
<keyword evidence="3" id="KW-1185">Reference proteome</keyword>
<dbReference type="EMBL" id="BGZK01002678">
    <property type="protein sequence ID" value="GBP95762.1"/>
    <property type="molecule type" value="Genomic_DNA"/>
</dbReference>
<proteinExistence type="predicted"/>
<evidence type="ECO:0000313" key="2">
    <source>
        <dbReference type="EMBL" id="GBP95762.1"/>
    </source>
</evidence>
<feature type="region of interest" description="Disordered" evidence="1">
    <location>
        <begin position="39"/>
        <end position="59"/>
    </location>
</feature>
<dbReference type="AlphaFoldDB" id="A0A4C2A7G8"/>
<evidence type="ECO:0000313" key="3">
    <source>
        <dbReference type="Proteomes" id="UP000299102"/>
    </source>
</evidence>
<comment type="caution">
    <text evidence="2">The sequence shown here is derived from an EMBL/GenBank/DDBJ whole genome shotgun (WGS) entry which is preliminary data.</text>
</comment>
<accession>A0A4C2A7G8</accession>
<protein>
    <submittedName>
        <fullName evidence="2">Uncharacterized protein</fullName>
    </submittedName>
</protein>
<dbReference type="Proteomes" id="UP000299102">
    <property type="component" value="Unassembled WGS sequence"/>
</dbReference>
<evidence type="ECO:0000256" key="1">
    <source>
        <dbReference type="SAM" id="MobiDB-lite"/>
    </source>
</evidence>
<reference evidence="2 3" key="1">
    <citation type="journal article" date="2019" name="Commun. Biol.">
        <title>The bagworm genome reveals a unique fibroin gene that provides high tensile strength.</title>
        <authorList>
            <person name="Kono N."/>
            <person name="Nakamura H."/>
            <person name="Ohtoshi R."/>
            <person name="Tomita M."/>
            <person name="Numata K."/>
            <person name="Arakawa K."/>
        </authorList>
    </citation>
    <scope>NUCLEOTIDE SEQUENCE [LARGE SCALE GENOMIC DNA]</scope>
</reference>
<name>A0A4C2A7G8_EUMVA</name>